<protein>
    <submittedName>
        <fullName evidence="1">Uncharacterized protein</fullName>
    </submittedName>
</protein>
<reference evidence="1" key="1">
    <citation type="journal article" date="2017" name="Appl. Environ. Microbiol.">
        <title>Microdiversification of a pelagic Polynucleobacter species is mainly driven by acquisition of genomic islands from a partially interspecific gene pool.</title>
        <authorList>
            <person name="Hoetzinger M."/>
            <person name="Hahn M.W."/>
            <person name="Jezberova J."/>
            <person name="Schmidt J."/>
            <person name="Koll U."/>
        </authorList>
    </citation>
    <scope>NUCLEOTIDE SEQUENCE</scope>
    <source>
        <strain evidence="1">MWH-RechtKol4</strain>
    </source>
</reference>
<dbReference type="AlphaFoldDB" id="A0AAC9NIS3"/>
<dbReference type="EMBL" id="CP015017">
    <property type="protein sequence ID" value="APC01124.1"/>
    <property type="molecule type" value="Genomic_DNA"/>
</dbReference>
<accession>A0AAC9NIS3</accession>
<dbReference type="Proteomes" id="UP000182060">
    <property type="component" value="Chromosome"/>
</dbReference>
<name>A0AAC9NIS3_9BURK</name>
<gene>
    <name evidence="1" type="ORF">AOC25_05605</name>
</gene>
<evidence type="ECO:0000313" key="1">
    <source>
        <dbReference type="EMBL" id="APC01124.1"/>
    </source>
</evidence>
<proteinExistence type="predicted"/>
<dbReference type="RefSeq" id="WP_071539172.1">
    <property type="nucleotide sequence ID" value="NZ_CP015016.1"/>
</dbReference>
<evidence type="ECO:0000313" key="2">
    <source>
        <dbReference type="Proteomes" id="UP000182060"/>
    </source>
</evidence>
<sequence length="224" mass="26086">MTKTEELKPPLFDSDGELLLEEILAQKDQYSKVYSSNSLFIQECLQAIFKLNFLYKKLKIDDVFGNISEAYRERIFYQDSLALNADRGIENFSIEADIRDDKKITYFWLSLRLTETALRSFINNDDLEVRELNWYLMGMVNNFIGMLNGFDSVTASDLALIKHAQEFIKPKNTVKYDYIRSLMESNPDKKYLALFADADKNIIGKISDRTFENYCAIIKKSPQK</sequence>
<organism evidence="1 2">
    <name type="scientific">Polynucleobacter asymbioticus</name>
    <dbReference type="NCBI Taxonomy" id="576611"/>
    <lineage>
        <taxon>Bacteria</taxon>
        <taxon>Pseudomonadati</taxon>
        <taxon>Pseudomonadota</taxon>
        <taxon>Betaproteobacteria</taxon>
        <taxon>Burkholderiales</taxon>
        <taxon>Burkholderiaceae</taxon>
        <taxon>Polynucleobacter</taxon>
    </lineage>
</organism>